<evidence type="ECO:0000313" key="1">
    <source>
        <dbReference type="EMBL" id="GAA2456014.1"/>
    </source>
</evidence>
<accession>A0ABN3KG76</accession>
<dbReference type="Proteomes" id="UP001501231">
    <property type="component" value="Unassembled WGS sequence"/>
</dbReference>
<reference evidence="1 2" key="1">
    <citation type="journal article" date="2019" name="Int. J. Syst. Evol. Microbiol.">
        <title>The Global Catalogue of Microorganisms (GCM) 10K type strain sequencing project: providing services to taxonomists for standard genome sequencing and annotation.</title>
        <authorList>
            <consortium name="The Broad Institute Genomics Platform"/>
            <consortium name="The Broad Institute Genome Sequencing Center for Infectious Disease"/>
            <person name="Wu L."/>
            <person name="Ma J."/>
        </authorList>
    </citation>
    <scope>NUCLEOTIDE SEQUENCE [LARGE SCALE GENOMIC DNA]</scope>
    <source>
        <strain evidence="1 2">JCM 3325</strain>
    </source>
</reference>
<evidence type="ECO:0000313" key="2">
    <source>
        <dbReference type="Proteomes" id="UP001501231"/>
    </source>
</evidence>
<sequence>MSPRIRRSRCRDGGSAAVSIAIVFPAVGLLFLALLQAVLVSVARDVALAAAEEGLRVARARHGSHAQGRTAAAGFARHEPVLQAPAVTVTGADTITVHVRGHAPSVLPGLHLQVSQAARGAREHFTTPQRP</sequence>
<dbReference type="EMBL" id="BAAARW010000044">
    <property type="protein sequence ID" value="GAA2456014.1"/>
    <property type="molecule type" value="Genomic_DNA"/>
</dbReference>
<keyword evidence="2" id="KW-1185">Reference proteome</keyword>
<comment type="caution">
    <text evidence="1">The sequence shown here is derived from an EMBL/GenBank/DDBJ whole genome shotgun (WGS) entry which is preliminary data.</text>
</comment>
<protein>
    <recommendedName>
        <fullName evidence="3">Pilus assembly protein</fullName>
    </recommendedName>
</protein>
<organism evidence="1 2">
    <name type="scientific">Actinomadura vinacea</name>
    <dbReference type="NCBI Taxonomy" id="115336"/>
    <lineage>
        <taxon>Bacteria</taxon>
        <taxon>Bacillati</taxon>
        <taxon>Actinomycetota</taxon>
        <taxon>Actinomycetes</taxon>
        <taxon>Streptosporangiales</taxon>
        <taxon>Thermomonosporaceae</taxon>
        <taxon>Actinomadura</taxon>
    </lineage>
</organism>
<evidence type="ECO:0008006" key="3">
    <source>
        <dbReference type="Google" id="ProtNLM"/>
    </source>
</evidence>
<proteinExistence type="predicted"/>
<gene>
    <name evidence="1" type="ORF">GCM10010191_89160</name>
</gene>
<dbReference type="RefSeq" id="WP_344597794.1">
    <property type="nucleotide sequence ID" value="NZ_BAAARW010000044.1"/>
</dbReference>
<name>A0ABN3KG76_9ACTN</name>